<dbReference type="Proteomes" id="UP000613011">
    <property type="component" value="Unassembled WGS sequence"/>
</dbReference>
<reference evidence="1" key="1">
    <citation type="submission" date="2021-01" db="EMBL/GenBank/DDBJ databases">
        <title>Ramlibacter sp. strain AW1 16S ribosomal RNA gene Genome sequencing and assembly.</title>
        <authorList>
            <person name="Kang M."/>
        </authorList>
    </citation>
    <scope>NUCLEOTIDE SEQUENCE</scope>
    <source>
        <strain evidence="1">AW1</strain>
    </source>
</reference>
<proteinExistence type="predicted"/>
<comment type="caution">
    <text evidence="1">The sequence shown here is derived from an EMBL/GenBank/DDBJ whole genome shotgun (WGS) entry which is preliminary data.</text>
</comment>
<evidence type="ECO:0000313" key="1">
    <source>
        <dbReference type="EMBL" id="MBL0419975.1"/>
    </source>
</evidence>
<organism evidence="1 2">
    <name type="scientific">Ramlibacter aurantiacus</name>
    <dbReference type="NCBI Taxonomy" id="2801330"/>
    <lineage>
        <taxon>Bacteria</taxon>
        <taxon>Pseudomonadati</taxon>
        <taxon>Pseudomonadota</taxon>
        <taxon>Betaproteobacteria</taxon>
        <taxon>Burkholderiales</taxon>
        <taxon>Comamonadaceae</taxon>
        <taxon>Ramlibacter</taxon>
    </lineage>
</organism>
<protein>
    <submittedName>
        <fullName evidence="1">Uncharacterized protein</fullName>
    </submittedName>
</protein>
<name>A0A937D2Q9_9BURK</name>
<accession>A0A937D2Q9</accession>
<dbReference type="EMBL" id="JAEQNA010000001">
    <property type="protein sequence ID" value="MBL0419975.1"/>
    <property type="molecule type" value="Genomic_DNA"/>
</dbReference>
<dbReference type="AlphaFoldDB" id="A0A937D2Q9"/>
<evidence type="ECO:0000313" key="2">
    <source>
        <dbReference type="Proteomes" id="UP000613011"/>
    </source>
</evidence>
<sequence length="120" mass="12843">MRLDFLEFDYSEDAEGNGSFDAMASAMPAQWPALQAEVASVLAWAEREFAHARGSLDEGGQWDVELQGVSEVATPLELQWESSGLRVEPGQPAAPRVTLSLTVSGTPAFCAALRAAFELG</sequence>
<gene>
    <name evidence="1" type="ORF">JI739_06410</name>
</gene>
<keyword evidence="2" id="KW-1185">Reference proteome</keyword>
<dbReference type="RefSeq" id="WP_201682973.1">
    <property type="nucleotide sequence ID" value="NZ_JAEQNA010000001.1"/>
</dbReference>